<evidence type="ECO:0000259" key="4">
    <source>
        <dbReference type="SMART" id="SM01360"/>
    </source>
</evidence>
<sequence length="2019" mass="226163">MNQHTRIILFFTLLIAIMPALGQQSIRNYETEWKKVDNFIGKGLPQSALTEVDKIYALAKKEKQDAQIIKALVKRLSLQGELREDDRQYTVRSLQEEISAAKEPARSVLYAILADAYRNQYQSMRWQIMSRTNVPGARSSDTETWTTADFMEAIGESYLKSIANETVLKSTKLEPLDAIITKGNTRSLRPTLFDLLAHKALDFFENDERNVTKPAYAFELGQPEVFADAAAFSNFEFRTKDTLSLDYQALGIYQRLLKFHLKDAKPAALLDADIRRLGYVYRKSVHPDRDALYQEALKNIAQKYRSEPGSAQASYLLAQWYVQKAGEYQPFGDTSHRFSAVTAYKIADSVSKKHPDSEGGINLFNLKQSIVIPQLSFNVEKVNLPDQPILMLLSYKNSQKANFRLVKATGRLREIEQKEGQARLWQVLKSEPALRTWEQALPDTKDYQHHRVELKVDPLGIGTYYLTASGGTGAGTPQSIARLSVSNLSFVNRGADYFVRHRDSGAPLEGIQVQVWRQRYDNTTHSYKREKAGTFKTDADGYFSLQHDSSTSGGGTFLELSGKGDHLLIDDQQYLYTNREPGISNDIQTMFFFTDRSIYRPGQEVHFKGILLNKKAGESRSSIVVSKPVTVQLFDVNGQVTDTLDITTNEFGTVSGKFLLPVTGLTGNFRIEAKQIGGAAAFSVEDYKRPRYKVEIEKPAIGVKLAETIPVSGQAKAFAGNPIDGAIVKYRVERAVRFPYPWRFAKGWWPVSPPVQITGGETVTDAEGRFTISFQAIPDKSVSPDKDPVFDYVVYADVTDAAGETRSARQVVSAGYKPMVLKVNIPEKAERDSLATLAVRTENANGGFLPANVTLTVRKLVPESRLLRQRQWERPDQFVLARADFVKLFPLDEYDDEANPASWQKGEEVLKVSREMNESGKWPLANTELPAAGFYELEFVTTAPDGQEVKDVRRIEVVDSKEEKPGRPAFLWTRESKPVAPGGNAVIQLGTSAEKIYLIQLVDKMNGNRRKGSRTFPTQEKGVETYRFPVTEDDRGGYGVDFVFVRNNRVYQHHEKVSVPSDDKELKITYGTFRDKTLPGSQEKWTLTVAGAKGERVAAELLAAMYDASLDEFRGHQWEKPVVWPGYYPLQFWAFNGSFGTRFSQPVSDGGPRSYRNFEKRYDVLNSLDGFGGGMMVRNMVTGKAARGGVIAESRSESMMAAPMEQGIAADATSKKVEYSKDFSGREEAQNQVSGDQPTRKDFRETAFFYPDLRVSDDGSVTFSFTMPEALTRWKFQAFAHTKELAFGLSTKEIVTQKELMIQPNIPRFLRVGDQLSIAARFVNLSDKPLSGKAEISILDAATGASLNGKFGTGTSETTFSVAAGQSSAVSFPLTVPVESTEPVVIRLIAVAGDFQDGEEHTVSVLTNQMLATETLPLSMRGTGSKSYTLEKLVRSKPGGTLRNHALTVEYTGNPVWYAVQALPYLMEYPYDCAEQTWNRYYANALSRHLVTSSPRIEQVFKTWRDLDTSALLSNLQKNQELKALLLEETPWVLAAKSEAEQKRNLALLFDLVRMKSEAAGALLKLQKMQRPEGSFPWFAEGPDDRYVTQYILSGIGHLGKLAKPSGDDEQVLSQVIARGLSYLDSRITRDYREMVERKVDLKKYVPSPLIVQYLYMRSFFPQVEFASGTKKAHDYFVERLAASWTGQGKYLQAMTALALSRTGNKTVAAAIMKSLKETAIRSEELGTYWKSARRTWWWQDAPVEQHALLIEAFEEVAADREMADGIRGWLLANKRTNSWESTKATAEACYALLLGGSDWLNDNPVVTVVMGDRTLSSADGKEAGTGYMKTSIPGEEVNAGQGNIKLSVSGSETVKGRPSWGGVYWQYFENLDKITFSETPLKMKKKLYTRENSDRGPVLKELAAGNRVKVGDKLTVRIELSVDRDMEYVHMKDMRGAGLEPVNVLSSNKWQDGLAYYESTRDAATHFFFSYLPKGTYVFEYPLTVSHQGNFSNGVTTIQCMYAPEFTAHSEGIRLTVE</sequence>
<proteinExistence type="inferred from homology"/>
<dbReference type="Proteomes" id="UP001501508">
    <property type="component" value="Unassembled WGS sequence"/>
</dbReference>
<gene>
    <name evidence="5" type="ORF">GCM10023091_37650</name>
</gene>
<dbReference type="EMBL" id="BAABEY010000036">
    <property type="protein sequence ID" value="GAA4445720.1"/>
    <property type="molecule type" value="Genomic_DNA"/>
</dbReference>
<dbReference type="InterPro" id="IPR002890">
    <property type="entry name" value="MG2"/>
</dbReference>
<dbReference type="InterPro" id="IPR050473">
    <property type="entry name" value="A2M/Complement_sys"/>
</dbReference>
<protein>
    <submittedName>
        <fullName evidence="5">Alpha-2-macroglobulin family protein</fullName>
    </submittedName>
</protein>
<dbReference type="InterPro" id="IPR041246">
    <property type="entry name" value="Bact_MG10"/>
</dbReference>
<name>A0ABP8M9H3_9BACT</name>
<keyword evidence="6" id="KW-1185">Reference proteome</keyword>
<comment type="caution">
    <text evidence="5">The sequence shown here is derived from an EMBL/GenBank/DDBJ whole genome shotgun (WGS) entry which is preliminary data.</text>
</comment>
<dbReference type="InterPro" id="IPR001599">
    <property type="entry name" value="Macroglobln_a2"/>
</dbReference>
<dbReference type="PANTHER" id="PTHR11412:SF136">
    <property type="entry name" value="CD109 ANTIGEN"/>
    <property type="match status" value="1"/>
</dbReference>
<comment type="similarity">
    <text evidence="1">Belongs to the protease inhibitor I39 (alpha-2-macroglobulin) family. Bacterial alpha-2-macroglobulin subfamily.</text>
</comment>
<keyword evidence="2" id="KW-0732">Signal</keyword>
<evidence type="ECO:0000256" key="1">
    <source>
        <dbReference type="ARBA" id="ARBA00010556"/>
    </source>
</evidence>
<feature type="domain" description="Alpha-2-macroglobulin" evidence="4">
    <location>
        <begin position="1246"/>
        <end position="1336"/>
    </location>
</feature>
<dbReference type="PANTHER" id="PTHR11412">
    <property type="entry name" value="MACROGLOBULIN / COMPLEMENT"/>
    <property type="match status" value="1"/>
</dbReference>
<dbReference type="SMART" id="SM01360">
    <property type="entry name" value="A2M"/>
    <property type="match status" value="1"/>
</dbReference>
<evidence type="ECO:0000256" key="2">
    <source>
        <dbReference type="ARBA" id="ARBA00022729"/>
    </source>
</evidence>
<dbReference type="Pfam" id="PF01835">
    <property type="entry name" value="MG2"/>
    <property type="match status" value="1"/>
</dbReference>
<organism evidence="5 6">
    <name type="scientific">Ravibacter arvi</name>
    <dbReference type="NCBI Taxonomy" id="2051041"/>
    <lineage>
        <taxon>Bacteria</taxon>
        <taxon>Pseudomonadati</taxon>
        <taxon>Bacteroidota</taxon>
        <taxon>Cytophagia</taxon>
        <taxon>Cytophagales</taxon>
        <taxon>Spirosomataceae</taxon>
        <taxon>Ravibacter</taxon>
    </lineage>
</organism>
<dbReference type="Gene3D" id="2.60.40.1930">
    <property type="match status" value="1"/>
</dbReference>
<dbReference type="InterPro" id="IPR008930">
    <property type="entry name" value="Terpenoid_cyclase/PrenylTrfase"/>
</dbReference>
<dbReference type="Pfam" id="PF00207">
    <property type="entry name" value="A2M"/>
    <property type="match status" value="1"/>
</dbReference>
<dbReference type="RefSeq" id="WP_345032086.1">
    <property type="nucleotide sequence ID" value="NZ_BAABEY010000036.1"/>
</dbReference>
<accession>A0ABP8M9H3</accession>
<evidence type="ECO:0000313" key="5">
    <source>
        <dbReference type="EMBL" id="GAA4445720.1"/>
    </source>
</evidence>
<keyword evidence="3" id="KW-0882">Thioester bond</keyword>
<reference evidence="6" key="1">
    <citation type="journal article" date="2019" name="Int. J. Syst. Evol. Microbiol.">
        <title>The Global Catalogue of Microorganisms (GCM) 10K type strain sequencing project: providing services to taxonomists for standard genome sequencing and annotation.</title>
        <authorList>
            <consortium name="The Broad Institute Genomics Platform"/>
            <consortium name="The Broad Institute Genome Sequencing Center for Infectious Disease"/>
            <person name="Wu L."/>
            <person name="Ma J."/>
        </authorList>
    </citation>
    <scope>NUCLEOTIDE SEQUENCE [LARGE SCALE GENOMIC DNA]</scope>
    <source>
        <strain evidence="6">JCM 31920</strain>
    </source>
</reference>
<evidence type="ECO:0000313" key="6">
    <source>
        <dbReference type="Proteomes" id="UP001501508"/>
    </source>
</evidence>
<dbReference type="SUPFAM" id="SSF48239">
    <property type="entry name" value="Terpenoid cyclases/Protein prenyltransferases"/>
    <property type="match status" value="1"/>
</dbReference>
<dbReference type="Pfam" id="PF17973">
    <property type="entry name" value="bMG10"/>
    <property type="match status" value="1"/>
</dbReference>
<evidence type="ECO:0000256" key="3">
    <source>
        <dbReference type="ARBA" id="ARBA00022966"/>
    </source>
</evidence>
<dbReference type="Gene3D" id="1.50.10.20">
    <property type="match status" value="1"/>
</dbReference>
<dbReference type="Gene3D" id="2.20.130.20">
    <property type="match status" value="1"/>
</dbReference>